<name>A0A9P7RIR4_9PEZI</name>
<keyword evidence="2 5" id="KW-0812">Transmembrane</keyword>
<evidence type="ECO:0000313" key="9">
    <source>
        <dbReference type="Proteomes" id="UP000699042"/>
    </source>
</evidence>
<dbReference type="SUPFAM" id="SSF81321">
    <property type="entry name" value="Family A G protein-coupled receptor-like"/>
    <property type="match status" value="1"/>
</dbReference>
<sequence>MFLQNNTSNGSGLDQPPTAEEVRIESVVILVVSILSLCGAGFIMTSYWIFPNLRSFRHRLIIGLAISDFLMAFNFICSTTMNLSGRLIDDPEQTDFCKLNGFMAQVFVIQTDYWVLNIAICTFFILTGQRKRASWVQNHEVVIWGLPWFFSVLWASVGLGLNGYHSIVFATKSEHFRVIDLGGQGVGSSQTKRGCSPTSFLGIIITIMFALYAYLALVLFRAQNRLSSMQESPGHLESVYSTQDGSRAASTHEGLEGRSMIARLLLLYPLAYAIVWTIPTAIRIYQASTNTPAPFPLQNVDQACIVIQGLADAVIYGMNETSVAS</sequence>
<reference evidence="8" key="1">
    <citation type="submission" date="2021-05" db="EMBL/GenBank/DDBJ databases">
        <title>Comparative genomics of three Colletotrichum scovillei strains and genetic complementation revealed genes involved fungal growth and virulence on chili pepper.</title>
        <authorList>
            <person name="Hsieh D.-K."/>
            <person name="Chuang S.-C."/>
            <person name="Chen C.-Y."/>
            <person name="Chao Y.-T."/>
            <person name="Lu M.-Y.J."/>
            <person name="Lee M.-H."/>
            <person name="Shih M.-C."/>
        </authorList>
    </citation>
    <scope>NUCLEOTIDE SEQUENCE</scope>
    <source>
        <strain evidence="8">Coll-153</strain>
    </source>
</reference>
<evidence type="ECO:0000259" key="6">
    <source>
        <dbReference type="Pfam" id="PF11710"/>
    </source>
</evidence>
<evidence type="ECO:0000256" key="3">
    <source>
        <dbReference type="ARBA" id="ARBA00022989"/>
    </source>
</evidence>
<feature type="domain" description="Glucose receptor Git3-like N-terminal" evidence="6">
    <location>
        <begin position="23"/>
        <end position="128"/>
    </location>
</feature>
<evidence type="ECO:0000256" key="4">
    <source>
        <dbReference type="ARBA" id="ARBA00023136"/>
    </source>
</evidence>
<keyword evidence="3 5" id="KW-1133">Transmembrane helix</keyword>
<feature type="transmembrane region" description="Helical" evidence="5">
    <location>
        <begin position="27"/>
        <end position="49"/>
    </location>
</feature>
<dbReference type="Pfam" id="PF11710">
    <property type="entry name" value="Git3"/>
    <property type="match status" value="1"/>
</dbReference>
<proteinExistence type="predicted"/>
<feature type="transmembrane region" description="Helical" evidence="5">
    <location>
        <begin position="141"/>
        <end position="161"/>
    </location>
</feature>
<evidence type="ECO:0000313" key="8">
    <source>
        <dbReference type="EMBL" id="KAG7058804.1"/>
    </source>
</evidence>
<gene>
    <name evidence="8" type="ORF">JMJ77_006175</name>
</gene>
<dbReference type="Pfam" id="PF11970">
    <property type="entry name" value="GPR_Gpa2_C"/>
    <property type="match status" value="1"/>
</dbReference>
<organism evidence="8 9">
    <name type="scientific">Colletotrichum scovillei</name>
    <dbReference type="NCBI Taxonomy" id="1209932"/>
    <lineage>
        <taxon>Eukaryota</taxon>
        <taxon>Fungi</taxon>
        <taxon>Dikarya</taxon>
        <taxon>Ascomycota</taxon>
        <taxon>Pezizomycotina</taxon>
        <taxon>Sordariomycetes</taxon>
        <taxon>Hypocreomycetidae</taxon>
        <taxon>Glomerellales</taxon>
        <taxon>Glomerellaceae</taxon>
        <taxon>Colletotrichum</taxon>
        <taxon>Colletotrichum acutatum species complex</taxon>
    </lineage>
</organism>
<comment type="subcellular location">
    <subcellularLocation>
        <location evidence="1">Membrane</location>
        <topology evidence="1">Multi-pass membrane protein</topology>
    </subcellularLocation>
</comment>
<feature type="transmembrane region" description="Helical" evidence="5">
    <location>
        <begin position="113"/>
        <end position="129"/>
    </location>
</feature>
<evidence type="ECO:0000256" key="5">
    <source>
        <dbReference type="SAM" id="Phobius"/>
    </source>
</evidence>
<dbReference type="GO" id="GO:0004930">
    <property type="term" value="F:G protein-coupled receptor activity"/>
    <property type="evidence" value="ECO:0007669"/>
    <property type="project" value="TreeGrafter"/>
</dbReference>
<dbReference type="Proteomes" id="UP000699042">
    <property type="component" value="Unassembled WGS sequence"/>
</dbReference>
<dbReference type="EMBL" id="JAESDN010000001">
    <property type="protein sequence ID" value="KAG7058804.1"/>
    <property type="molecule type" value="Genomic_DNA"/>
</dbReference>
<dbReference type="InterPro" id="IPR023041">
    <property type="entry name" value="Glucose_rcpt_Git3-like_N"/>
</dbReference>
<feature type="transmembrane region" description="Helical" evidence="5">
    <location>
        <begin position="265"/>
        <end position="285"/>
    </location>
</feature>
<comment type="caution">
    <text evidence="8">The sequence shown here is derived from an EMBL/GenBank/DDBJ whole genome shotgun (WGS) entry which is preliminary data.</text>
</comment>
<keyword evidence="9" id="KW-1185">Reference proteome</keyword>
<keyword evidence="8" id="KW-0675">Receptor</keyword>
<evidence type="ECO:0000259" key="7">
    <source>
        <dbReference type="Pfam" id="PF11970"/>
    </source>
</evidence>
<dbReference type="InterPro" id="IPR022596">
    <property type="entry name" value="GPR1/2/3_C"/>
</dbReference>
<dbReference type="PRINTS" id="PR02001">
    <property type="entry name" value="GCR1CAMPR"/>
</dbReference>
<keyword evidence="4 5" id="KW-0472">Membrane</keyword>
<feature type="transmembrane region" description="Helical" evidence="5">
    <location>
        <begin position="200"/>
        <end position="220"/>
    </location>
</feature>
<dbReference type="PANTHER" id="PTHR23112">
    <property type="entry name" value="G PROTEIN-COUPLED RECEPTOR 157-RELATED"/>
    <property type="match status" value="1"/>
</dbReference>
<protein>
    <submittedName>
        <fullName evidence="8">G-protein coupled receptor 1</fullName>
    </submittedName>
</protein>
<feature type="transmembrane region" description="Helical" evidence="5">
    <location>
        <begin position="61"/>
        <end position="81"/>
    </location>
</feature>
<feature type="domain" description="G protein-coupled receptor GPR1/2/3 C-terminal" evidence="7">
    <location>
        <begin position="263"/>
        <end position="321"/>
    </location>
</feature>
<evidence type="ECO:0000256" key="1">
    <source>
        <dbReference type="ARBA" id="ARBA00004141"/>
    </source>
</evidence>
<accession>A0A9P7RIR4</accession>
<dbReference type="PANTHER" id="PTHR23112:SF0">
    <property type="entry name" value="TRANSMEMBRANE PROTEIN 116"/>
    <property type="match status" value="1"/>
</dbReference>
<dbReference type="AlphaFoldDB" id="A0A9P7RIR4"/>
<dbReference type="InterPro" id="IPR022343">
    <property type="entry name" value="GCR1-cAMP_receptor"/>
</dbReference>
<dbReference type="GO" id="GO:0007189">
    <property type="term" value="P:adenylate cyclase-activating G protein-coupled receptor signaling pathway"/>
    <property type="evidence" value="ECO:0007669"/>
    <property type="project" value="TreeGrafter"/>
</dbReference>
<evidence type="ECO:0000256" key="2">
    <source>
        <dbReference type="ARBA" id="ARBA00022692"/>
    </source>
</evidence>
<dbReference type="GO" id="GO:0005886">
    <property type="term" value="C:plasma membrane"/>
    <property type="evidence" value="ECO:0007669"/>
    <property type="project" value="TreeGrafter"/>
</dbReference>
<dbReference type="Gene3D" id="1.20.1070.10">
    <property type="entry name" value="Rhodopsin 7-helix transmembrane proteins"/>
    <property type="match status" value="1"/>
</dbReference>